<proteinExistence type="inferred from homology"/>
<evidence type="ECO:0000313" key="11">
    <source>
        <dbReference type="Proteomes" id="UP001179830"/>
    </source>
</evidence>
<keyword evidence="1" id="KW-0456">Lyase</keyword>
<protein>
    <recommendedName>
        <fullName evidence="5">siroheme decarboxylase</fullName>
        <ecNumber evidence="5">4.1.1.111</ecNumber>
    </recommendedName>
</protein>
<dbReference type="RefSeq" id="WP_280106729.1">
    <property type="nucleotide sequence ID" value="NZ_CP122961.1"/>
</dbReference>
<dbReference type="Pfam" id="PF22451">
    <property type="entry name" value="NirdL-like_HTH"/>
    <property type="match status" value="1"/>
</dbReference>
<feature type="domain" description="Siroheme decarboxylase NirL-like HTH" evidence="9">
    <location>
        <begin position="22"/>
        <end position="68"/>
    </location>
</feature>
<comment type="function">
    <text evidence="6">Involved in heme d1 biosynthesis. Catalyzes the decarboxylation of siroheme into didecarboxysiroheme.</text>
</comment>
<feature type="domain" description="Siroheme decarboxylase AsnC-like ligand binding" evidence="8">
    <location>
        <begin position="78"/>
        <end position="166"/>
    </location>
</feature>
<evidence type="ECO:0000256" key="3">
    <source>
        <dbReference type="ARBA" id="ARBA00023457"/>
    </source>
</evidence>
<evidence type="ECO:0000256" key="5">
    <source>
        <dbReference type="ARBA" id="ARBA00023471"/>
    </source>
</evidence>
<evidence type="ECO:0000256" key="2">
    <source>
        <dbReference type="ARBA" id="ARBA00023444"/>
    </source>
</evidence>
<dbReference type="Pfam" id="PF17805">
    <property type="entry name" value="AsnC_trans_reg2"/>
    <property type="match status" value="1"/>
</dbReference>
<dbReference type="Gene3D" id="3.30.70.3460">
    <property type="match status" value="1"/>
</dbReference>
<dbReference type="EMBL" id="CP122961">
    <property type="protein sequence ID" value="WGI27157.1"/>
    <property type="molecule type" value="Genomic_DNA"/>
</dbReference>
<evidence type="ECO:0000313" key="10">
    <source>
        <dbReference type="EMBL" id="WGI27157.1"/>
    </source>
</evidence>
<evidence type="ECO:0000256" key="7">
    <source>
        <dbReference type="ARBA" id="ARBA00048470"/>
    </source>
</evidence>
<evidence type="ECO:0000256" key="6">
    <source>
        <dbReference type="ARBA" id="ARBA00045291"/>
    </source>
</evidence>
<comment type="subunit">
    <text evidence="4">Probably forms a complex composed of NirD, NirL, NirG and NirH. All proteins are required for the total conversion of siroheme to didecarboxysiroheme.</text>
</comment>
<sequence length="188" mass="21106">MSEFICPSDINKTGATSLDERDRAIVLATQEGLPLVADPWAAVGEQVGMSGNEVLSRMQTMLERGVIRRIAAVPNHYRLGYVANGMTVWDVADAEVERLGREVATIEGVSHCYQRPRHRPYWPYNLFAMLHGRTREDVERQAQVLRDCLGDACHDHRILYSTRILKKTGLRLTGKDAQTVSTENDARG</sequence>
<reference evidence="10" key="1">
    <citation type="submission" date="2023-04" db="EMBL/GenBank/DDBJ databases">
        <title>Complete genome sequence of Halomonas alkaliantarctica MSP3 isolated from marine sediment, Jeju Island.</title>
        <authorList>
            <person name="Park S.-J."/>
        </authorList>
    </citation>
    <scope>NUCLEOTIDE SEQUENCE</scope>
    <source>
        <strain evidence="10">MSP3</strain>
    </source>
</reference>
<keyword evidence="11" id="KW-1185">Reference proteome</keyword>
<dbReference type="InterPro" id="IPR053953">
    <property type="entry name" value="NirdL-like_HTH"/>
</dbReference>
<organism evidence="10 11">
    <name type="scientific">Halomonas alkaliantarctica</name>
    <dbReference type="NCBI Taxonomy" id="232346"/>
    <lineage>
        <taxon>Bacteria</taxon>
        <taxon>Pseudomonadati</taxon>
        <taxon>Pseudomonadota</taxon>
        <taxon>Gammaproteobacteria</taxon>
        <taxon>Oceanospirillales</taxon>
        <taxon>Halomonadaceae</taxon>
        <taxon>Halomonas</taxon>
    </lineage>
</organism>
<dbReference type="InterPro" id="IPR040523">
    <property type="entry name" value="AsnC_trans_reg2"/>
</dbReference>
<evidence type="ECO:0000256" key="4">
    <source>
        <dbReference type="ARBA" id="ARBA00023465"/>
    </source>
</evidence>
<dbReference type="InterPro" id="IPR050684">
    <property type="entry name" value="HTH-Siroheme_Decarb"/>
</dbReference>
<evidence type="ECO:0000256" key="1">
    <source>
        <dbReference type="ARBA" id="ARBA00023239"/>
    </source>
</evidence>
<gene>
    <name evidence="10" type="ORF">QEN58_08855</name>
</gene>
<comment type="pathway">
    <text evidence="2">Porphyrin-containing compound metabolism.</text>
</comment>
<accession>A0ABY8LU91</accession>
<dbReference type="PANTHER" id="PTHR43413:SF1">
    <property type="entry name" value="SIROHEME DECARBOXYLASE NIRL SUBUNIT"/>
    <property type="match status" value="1"/>
</dbReference>
<evidence type="ECO:0000259" key="8">
    <source>
        <dbReference type="Pfam" id="PF17805"/>
    </source>
</evidence>
<evidence type="ECO:0000259" key="9">
    <source>
        <dbReference type="Pfam" id="PF22451"/>
    </source>
</evidence>
<comment type="similarity">
    <text evidence="3">Belongs to the Ahb/Nir family.</text>
</comment>
<comment type="catalytic activity">
    <reaction evidence="7">
        <text>siroheme + 2 H(+) = 12,18-didecarboxysiroheme + 2 CO2</text>
        <dbReference type="Rhea" id="RHEA:19093"/>
        <dbReference type="ChEBI" id="CHEBI:15378"/>
        <dbReference type="ChEBI" id="CHEBI:16526"/>
        <dbReference type="ChEBI" id="CHEBI:60052"/>
        <dbReference type="ChEBI" id="CHEBI:140497"/>
        <dbReference type="EC" id="4.1.1.111"/>
    </reaction>
</comment>
<dbReference type="EC" id="4.1.1.111" evidence="5"/>
<dbReference type="PANTHER" id="PTHR43413">
    <property type="entry name" value="TRANSCRIPTIONAL REGULATOR, ASNC FAMILY"/>
    <property type="match status" value="1"/>
</dbReference>
<name>A0ABY8LU91_9GAMM</name>
<dbReference type="Proteomes" id="UP001179830">
    <property type="component" value="Chromosome"/>
</dbReference>